<evidence type="ECO:0000313" key="1">
    <source>
        <dbReference type="EMBL" id="MFC4608683.1"/>
    </source>
</evidence>
<dbReference type="RefSeq" id="WP_381194466.1">
    <property type="nucleotide sequence ID" value="NZ_JBHSFE010000010.1"/>
</dbReference>
<dbReference type="EMBL" id="JBHSFE010000010">
    <property type="protein sequence ID" value="MFC4608683.1"/>
    <property type="molecule type" value="Genomic_DNA"/>
</dbReference>
<organism evidence="1 2">
    <name type="scientific">Streptomyces maoxianensis</name>
    <dbReference type="NCBI Taxonomy" id="1459942"/>
    <lineage>
        <taxon>Bacteria</taxon>
        <taxon>Bacillati</taxon>
        <taxon>Actinomycetota</taxon>
        <taxon>Actinomycetes</taxon>
        <taxon>Kitasatosporales</taxon>
        <taxon>Streptomycetaceae</taxon>
        <taxon>Streptomyces</taxon>
    </lineage>
</organism>
<keyword evidence="2" id="KW-1185">Reference proteome</keyword>
<dbReference type="Pfam" id="PF19384">
    <property type="entry name" value="DUF5959"/>
    <property type="match status" value="1"/>
</dbReference>
<comment type="caution">
    <text evidence="1">The sequence shown here is derived from an EMBL/GenBank/DDBJ whole genome shotgun (WGS) entry which is preliminary data.</text>
</comment>
<accession>A0ABV9G558</accession>
<reference evidence="2" key="1">
    <citation type="journal article" date="2019" name="Int. J. Syst. Evol. Microbiol.">
        <title>The Global Catalogue of Microorganisms (GCM) 10K type strain sequencing project: providing services to taxonomists for standard genome sequencing and annotation.</title>
        <authorList>
            <consortium name="The Broad Institute Genomics Platform"/>
            <consortium name="The Broad Institute Genome Sequencing Center for Infectious Disease"/>
            <person name="Wu L."/>
            <person name="Ma J."/>
        </authorList>
    </citation>
    <scope>NUCLEOTIDE SEQUENCE [LARGE SCALE GENOMIC DNA]</scope>
    <source>
        <strain evidence="2">CGMCC 4.7139</strain>
    </source>
</reference>
<evidence type="ECO:0000313" key="2">
    <source>
        <dbReference type="Proteomes" id="UP001595993"/>
    </source>
</evidence>
<dbReference type="Proteomes" id="UP001595993">
    <property type="component" value="Unassembled WGS sequence"/>
</dbReference>
<gene>
    <name evidence="1" type="ORF">ACFO9E_12745</name>
</gene>
<proteinExistence type="predicted"/>
<dbReference type="InterPro" id="IPR046003">
    <property type="entry name" value="DUF5959"/>
</dbReference>
<sequence>MASEGPIDLISLEGEGNRVIVRITGRQSAQDPPRADALVGEIIVDTAFVRGSIATSIFPEDLTEWQEALDTLDGGQDVSWRENKRATEMFIELDPDGERAHVTVADRSMSLTTVTVTVAVADAWFDDAYHRLDQVLRTWPLEGA</sequence>
<protein>
    <submittedName>
        <fullName evidence="1">DUF5959 family protein</fullName>
    </submittedName>
</protein>
<name>A0ABV9G558_9ACTN</name>